<feature type="signal peptide" evidence="1">
    <location>
        <begin position="1"/>
        <end position="20"/>
    </location>
</feature>
<evidence type="ECO:0000313" key="2">
    <source>
        <dbReference type="Proteomes" id="UP000036681"/>
    </source>
</evidence>
<organism evidence="2 3">
    <name type="scientific">Ascaris lumbricoides</name>
    <name type="common">Giant roundworm</name>
    <dbReference type="NCBI Taxonomy" id="6252"/>
    <lineage>
        <taxon>Eukaryota</taxon>
        <taxon>Metazoa</taxon>
        <taxon>Ecdysozoa</taxon>
        <taxon>Nematoda</taxon>
        <taxon>Chromadorea</taxon>
        <taxon>Rhabditida</taxon>
        <taxon>Spirurina</taxon>
        <taxon>Ascaridomorpha</taxon>
        <taxon>Ascaridoidea</taxon>
        <taxon>Ascarididae</taxon>
        <taxon>Ascaris</taxon>
    </lineage>
</organism>
<protein>
    <submittedName>
        <fullName evidence="3">Uncharacterized protein</fullName>
    </submittedName>
</protein>
<sequence>MVYFGYAMCLRSFFFLFAESFDVKPESFIFYEVEKQGASLFEGEKTGGEKRKRVRNMDSSDVNGYTGPWARFEDEELVSKPEGELAKEMEEIVRKRQKNSRAGRRSHFLQLFLKKCMFCSLFRAILDLQSSSIVKGWRGMHEANSFL</sequence>
<accession>A0A0M3HJI1</accession>
<name>A0A0M3HJI1_ASCLU</name>
<proteinExistence type="predicted"/>
<evidence type="ECO:0000256" key="1">
    <source>
        <dbReference type="SAM" id="SignalP"/>
    </source>
</evidence>
<reference evidence="3" key="1">
    <citation type="submission" date="2017-02" db="UniProtKB">
        <authorList>
            <consortium name="WormBaseParasite"/>
        </authorList>
    </citation>
    <scope>IDENTIFICATION</scope>
</reference>
<evidence type="ECO:0000313" key="3">
    <source>
        <dbReference type="WBParaSite" id="ALUE_0000167601-mRNA-1"/>
    </source>
</evidence>
<keyword evidence="2" id="KW-1185">Reference proteome</keyword>
<dbReference type="AlphaFoldDB" id="A0A0M3HJI1"/>
<feature type="chain" id="PRO_5005656494" evidence="1">
    <location>
        <begin position="21"/>
        <end position="147"/>
    </location>
</feature>
<dbReference type="Proteomes" id="UP000036681">
    <property type="component" value="Unplaced"/>
</dbReference>
<dbReference type="WBParaSite" id="ALUE_0000167601-mRNA-1">
    <property type="protein sequence ID" value="ALUE_0000167601-mRNA-1"/>
    <property type="gene ID" value="ALUE_0000167601"/>
</dbReference>
<keyword evidence="1" id="KW-0732">Signal</keyword>